<dbReference type="Proteomes" id="UP000784294">
    <property type="component" value="Unassembled WGS sequence"/>
</dbReference>
<gene>
    <name evidence="2" type="ORF">PXEA_LOCUS20494</name>
</gene>
<reference evidence="2" key="1">
    <citation type="submission" date="2018-11" db="EMBL/GenBank/DDBJ databases">
        <authorList>
            <consortium name="Pathogen Informatics"/>
        </authorList>
    </citation>
    <scope>NUCLEOTIDE SEQUENCE</scope>
</reference>
<proteinExistence type="predicted"/>
<feature type="region of interest" description="Disordered" evidence="1">
    <location>
        <begin position="140"/>
        <end position="165"/>
    </location>
</feature>
<feature type="non-terminal residue" evidence="2">
    <location>
        <position position="1"/>
    </location>
</feature>
<evidence type="ECO:0000313" key="3">
    <source>
        <dbReference type="Proteomes" id="UP000784294"/>
    </source>
</evidence>
<sequence length="383" mass="41477">MNVYLRFQVELRCYARAHFNNLLLERIDLFFQAALSYQQRLLLAIGKLREATNSNINPSGSTCVKVPCVSSRNAISATSTSSEWTGFRDRLLSFSSRWHMLLQQQQQQQQHSHQTSQGVNPLLQSSSGINSSVSNQKLLSTLSSPSSMPSPALTSHTASLPPPPPPRFMKETCLGWIAAQLAGDSRYQTMAYLQSERQTSLLAHLDLLLPHPCISMPSFSLNQQYLHQQHAPSKVNYHASDEVVVSPAEAHMLPYSLKLTGGSDIHFGHIALGDVTSDGPFLGLSSMQARFQGLYGSPNMTGAYCGVNSEATSTTIAIGGQSSEVGLAPTSLVAQCPYQQANTCADLLPSHLLASAISKLVSRSSLSHSQMSTSAACPSTPRN</sequence>
<protein>
    <submittedName>
        <fullName evidence="2">Uncharacterized protein</fullName>
    </submittedName>
</protein>
<evidence type="ECO:0000256" key="1">
    <source>
        <dbReference type="SAM" id="MobiDB-lite"/>
    </source>
</evidence>
<evidence type="ECO:0000313" key="2">
    <source>
        <dbReference type="EMBL" id="VEL27054.1"/>
    </source>
</evidence>
<feature type="region of interest" description="Disordered" evidence="1">
    <location>
        <begin position="105"/>
        <end position="126"/>
    </location>
</feature>
<name>A0A3S5ALX1_9PLAT</name>
<dbReference type="EMBL" id="CAAALY010084578">
    <property type="protein sequence ID" value="VEL27054.1"/>
    <property type="molecule type" value="Genomic_DNA"/>
</dbReference>
<keyword evidence="3" id="KW-1185">Reference proteome</keyword>
<organism evidence="2 3">
    <name type="scientific">Protopolystoma xenopodis</name>
    <dbReference type="NCBI Taxonomy" id="117903"/>
    <lineage>
        <taxon>Eukaryota</taxon>
        <taxon>Metazoa</taxon>
        <taxon>Spiralia</taxon>
        <taxon>Lophotrochozoa</taxon>
        <taxon>Platyhelminthes</taxon>
        <taxon>Monogenea</taxon>
        <taxon>Polyopisthocotylea</taxon>
        <taxon>Polystomatidea</taxon>
        <taxon>Polystomatidae</taxon>
        <taxon>Protopolystoma</taxon>
    </lineage>
</organism>
<dbReference type="AlphaFoldDB" id="A0A3S5ALX1"/>
<comment type="caution">
    <text evidence="2">The sequence shown here is derived from an EMBL/GenBank/DDBJ whole genome shotgun (WGS) entry which is preliminary data.</text>
</comment>
<accession>A0A3S5ALX1</accession>
<feature type="compositionally biased region" description="Low complexity" evidence="1">
    <location>
        <begin position="140"/>
        <end position="155"/>
    </location>
</feature>
<feature type="compositionally biased region" description="Low complexity" evidence="1">
    <location>
        <begin position="105"/>
        <end position="117"/>
    </location>
</feature>